<organism evidence="1 2">
    <name type="scientific">Pseudomonas savastanoi pv. glycinea</name>
    <name type="common">Pseudomonas syringae pv. glycinea</name>
    <dbReference type="NCBI Taxonomy" id="318"/>
    <lineage>
        <taxon>Bacteria</taxon>
        <taxon>Pseudomonadati</taxon>
        <taxon>Pseudomonadota</taxon>
        <taxon>Gammaproteobacteria</taxon>
        <taxon>Pseudomonadales</taxon>
        <taxon>Pseudomonadaceae</taxon>
        <taxon>Pseudomonas</taxon>
    </lineage>
</organism>
<gene>
    <name evidence="1" type="ORF">ALQ74_01980</name>
</gene>
<sequence>MSTEDFKISWKAPIIPCKSLAGIPMYASAKLLKSVLSRYVVDEEGLLYQFGDSPILEVEIYKPDSDGDSGYAFSLSDDTVINRLLKGTPALSISLRSDRVTFIKIYNFSFSGDAAQNHIYKGTLPGDIGLGSLVSELLPYTRLELDETEEFFYTDDNYGAVEITGLGVPLEYIPDQHITAICLIPKRV</sequence>
<evidence type="ECO:0000313" key="1">
    <source>
        <dbReference type="EMBL" id="RMM63953.1"/>
    </source>
</evidence>
<proteinExistence type="predicted"/>
<protein>
    <submittedName>
        <fullName evidence="1">Uncharacterized protein</fullName>
    </submittedName>
</protein>
<evidence type="ECO:0000313" key="2">
    <source>
        <dbReference type="Proteomes" id="UP000279057"/>
    </source>
</evidence>
<reference evidence="1 2" key="1">
    <citation type="submission" date="2018-08" db="EMBL/GenBank/DDBJ databases">
        <title>Recombination of ecologically and evolutionarily significant loci maintains genetic cohesion in the Pseudomonas syringae species complex.</title>
        <authorList>
            <person name="Dillon M."/>
            <person name="Thakur S."/>
            <person name="Almeida R.N.D."/>
            <person name="Weir B.S."/>
            <person name="Guttman D.S."/>
        </authorList>
    </citation>
    <scope>NUCLEOTIDE SEQUENCE [LARGE SCALE GENOMIC DNA]</scope>
    <source>
        <strain evidence="1 2">ICMP 4332</strain>
    </source>
</reference>
<name>A0A3M3FPV6_PSESG</name>
<dbReference type="EMBL" id="RBOM01000159">
    <property type="protein sequence ID" value="RMM63953.1"/>
    <property type="molecule type" value="Genomic_DNA"/>
</dbReference>
<accession>A0A3M3FPV6</accession>
<dbReference type="Proteomes" id="UP000279057">
    <property type="component" value="Unassembled WGS sequence"/>
</dbReference>
<dbReference type="AlphaFoldDB" id="A0A3M3FPV6"/>
<dbReference type="RefSeq" id="WP_041924484.1">
    <property type="nucleotide sequence ID" value="NZ_RBOM01000159.1"/>
</dbReference>
<comment type="caution">
    <text evidence="1">The sequence shown here is derived from an EMBL/GenBank/DDBJ whole genome shotgun (WGS) entry which is preliminary data.</text>
</comment>